<dbReference type="InterPro" id="IPR001608">
    <property type="entry name" value="Ala_racemase_N"/>
</dbReference>
<reference evidence="6" key="1">
    <citation type="journal article" date="2019" name="Int. J. Syst. Evol. Microbiol.">
        <title>The Global Catalogue of Microorganisms (GCM) 10K type strain sequencing project: providing services to taxonomists for standard genome sequencing and annotation.</title>
        <authorList>
            <consortium name="The Broad Institute Genomics Platform"/>
            <consortium name="The Broad Institute Genome Sequencing Center for Infectious Disease"/>
            <person name="Wu L."/>
            <person name="Ma J."/>
        </authorList>
    </citation>
    <scope>NUCLEOTIDE SEQUENCE [LARGE SCALE GENOMIC DNA]</scope>
    <source>
        <strain evidence="6">JCM 17705</strain>
    </source>
</reference>
<dbReference type="NCBIfam" id="TIGR00044">
    <property type="entry name" value="YggS family pyridoxal phosphate-dependent enzyme"/>
    <property type="match status" value="1"/>
</dbReference>
<comment type="similarity">
    <text evidence="2 3">Belongs to the pyridoxal phosphate-binding protein YggS/PROSC family.</text>
</comment>
<feature type="domain" description="Alanine racemase N-terminal" evidence="4">
    <location>
        <begin position="43"/>
        <end position="234"/>
    </location>
</feature>
<dbReference type="Gene3D" id="3.20.20.10">
    <property type="entry name" value="Alanine racemase"/>
    <property type="match status" value="1"/>
</dbReference>
<dbReference type="InterPro" id="IPR029066">
    <property type="entry name" value="PLP-binding_barrel"/>
</dbReference>
<dbReference type="InterPro" id="IPR011078">
    <property type="entry name" value="PyrdxlP_homeostasis"/>
</dbReference>
<dbReference type="EMBL" id="BAABFT010000003">
    <property type="protein sequence ID" value="GAA4318431.1"/>
    <property type="molecule type" value="Genomic_DNA"/>
</dbReference>
<comment type="function">
    <text evidence="2">Pyridoxal 5'-phosphate (PLP)-binding protein, which is involved in PLP homeostasis.</text>
</comment>
<evidence type="ECO:0000256" key="2">
    <source>
        <dbReference type="HAMAP-Rule" id="MF_02087"/>
    </source>
</evidence>
<accession>A0ABP8G6G0</accession>
<dbReference type="SUPFAM" id="SSF51419">
    <property type="entry name" value="PLP-binding barrel"/>
    <property type="match status" value="1"/>
</dbReference>
<evidence type="ECO:0000313" key="6">
    <source>
        <dbReference type="Proteomes" id="UP001500582"/>
    </source>
</evidence>
<evidence type="ECO:0000259" key="4">
    <source>
        <dbReference type="Pfam" id="PF01168"/>
    </source>
</evidence>
<feature type="modified residue" description="N6-(pyridoxal phosphate)lysine" evidence="2">
    <location>
        <position position="39"/>
    </location>
</feature>
<dbReference type="Pfam" id="PF01168">
    <property type="entry name" value="Ala_racemase_N"/>
    <property type="match status" value="1"/>
</dbReference>
<gene>
    <name evidence="5" type="ORF">GCM10023149_16520</name>
</gene>
<keyword evidence="6" id="KW-1185">Reference proteome</keyword>
<dbReference type="CDD" id="cd00635">
    <property type="entry name" value="PLPDE_III_YBL036c_like"/>
    <property type="match status" value="1"/>
</dbReference>
<dbReference type="RefSeq" id="WP_345210557.1">
    <property type="nucleotide sequence ID" value="NZ_BAABFT010000003.1"/>
</dbReference>
<dbReference type="PANTHER" id="PTHR10146:SF14">
    <property type="entry name" value="PYRIDOXAL PHOSPHATE HOMEOSTASIS PROTEIN"/>
    <property type="match status" value="1"/>
</dbReference>
<dbReference type="PANTHER" id="PTHR10146">
    <property type="entry name" value="PROLINE SYNTHETASE CO-TRANSCRIBED BACTERIAL HOMOLOG PROTEIN"/>
    <property type="match status" value="1"/>
</dbReference>
<organism evidence="5 6">
    <name type="scientific">Mucilaginibacter gynuensis</name>
    <dbReference type="NCBI Taxonomy" id="1302236"/>
    <lineage>
        <taxon>Bacteria</taxon>
        <taxon>Pseudomonadati</taxon>
        <taxon>Bacteroidota</taxon>
        <taxon>Sphingobacteriia</taxon>
        <taxon>Sphingobacteriales</taxon>
        <taxon>Sphingobacteriaceae</taxon>
        <taxon>Mucilaginibacter</taxon>
    </lineage>
</organism>
<evidence type="ECO:0000256" key="1">
    <source>
        <dbReference type="ARBA" id="ARBA00022898"/>
    </source>
</evidence>
<evidence type="ECO:0000313" key="5">
    <source>
        <dbReference type="EMBL" id="GAA4318431.1"/>
    </source>
</evidence>
<dbReference type="HAMAP" id="MF_02087">
    <property type="entry name" value="PLP_homeostasis"/>
    <property type="match status" value="1"/>
</dbReference>
<dbReference type="Proteomes" id="UP001500582">
    <property type="component" value="Unassembled WGS sequence"/>
</dbReference>
<sequence length="252" mass="28273">MEDQINIIEHIKEIEDRIIKACEKSGRDPHEILLLLATKTVPAKRIAVALEAGHRVIAENKVQELKEKYCALRSVKHVNHFIGHLQTNKIKDLLKYDVSCIQSIDRFELAEKLDQRLAFEQKTIDVFIQVNTSDEESKFGVHPGQTLQLVRQVAALKNIRIKGLMTIGLLSNESEKVRACFQLLKNIQQKVLDANIPGVSVRELSMGMSGDLEIAIEEGATIVRVGTAIFGQRPTPDSYYWNETSALSTATS</sequence>
<protein>
    <recommendedName>
        <fullName evidence="2">Pyridoxal phosphate homeostasis protein</fullName>
        <shortName evidence="2">PLP homeostasis protein</shortName>
    </recommendedName>
</protein>
<name>A0ABP8G6G0_9SPHI</name>
<keyword evidence="1 2" id="KW-0663">Pyridoxal phosphate</keyword>
<evidence type="ECO:0000256" key="3">
    <source>
        <dbReference type="RuleBase" id="RU004514"/>
    </source>
</evidence>
<comment type="caution">
    <text evidence="5">The sequence shown here is derived from an EMBL/GenBank/DDBJ whole genome shotgun (WGS) entry which is preliminary data.</text>
</comment>
<proteinExistence type="inferred from homology"/>
<dbReference type="PIRSF" id="PIRSF004848">
    <property type="entry name" value="YBL036c_PLPDEIII"/>
    <property type="match status" value="1"/>
</dbReference>